<dbReference type="SUPFAM" id="SSF52402">
    <property type="entry name" value="Adenine nucleotide alpha hydrolases-like"/>
    <property type="match status" value="2"/>
</dbReference>
<gene>
    <name evidence="3" type="ORF">JTZ10_20660</name>
</gene>
<dbReference type="EMBL" id="JAFFGU010000015">
    <property type="protein sequence ID" value="MBM7280160.1"/>
    <property type="molecule type" value="Genomic_DNA"/>
</dbReference>
<dbReference type="PANTHER" id="PTHR46268:SF6">
    <property type="entry name" value="UNIVERSAL STRESS PROTEIN UP12"/>
    <property type="match status" value="1"/>
</dbReference>
<reference evidence="3" key="1">
    <citation type="submission" date="2021-02" db="EMBL/GenBank/DDBJ databases">
        <title>Taxonomy, biology and ecology of Rhodococcus bacteria occurring in California pistachio and other woody hosts as revealed by genome sequence analyses.</title>
        <authorList>
            <person name="Riely B."/>
            <person name="Gai Y."/>
        </authorList>
    </citation>
    <scope>NUCLEOTIDE SEQUENCE</scope>
    <source>
        <strain evidence="3">BP-295</strain>
    </source>
</reference>
<dbReference type="Pfam" id="PF00582">
    <property type="entry name" value="Usp"/>
    <property type="match status" value="1"/>
</dbReference>
<protein>
    <submittedName>
        <fullName evidence="3">Universal stress protein</fullName>
    </submittedName>
</protein>
<dbReference type="PANTHER" id="PTHR46268">
    <property type="entry name" value="STRESS RESPONSE PROTEIN NHAX"/>
    <property type="match status" value="1"/>
</dbReference>
<dbReference type="InterPro" id="IPR006016">
    <property type="entry name" value="UspA"/>
</dbReference>
<name>A0AAW4GAN1_GORRU</name>
<dbReference type="PRINTS" id="PR01438">
    <property type="entry name" value="UNVRSLSTRESS"/>
</dbReference>
<evidence type="ECO:0000259" key="2">
    <source>
        <dbReference type="Pfam" id="PF00582"/>
    </source>
</evidence>
<comment type="caution">
    <text evidence="3">The sequence shown here is derived from an EMBL/GenBank/DDBJ whole genome shotgun (WGS) entry which is preliminary data.</text>
</comment>
<dbReference type="InterPro" id="IPR006015">
    <property type="entry name" value="Universal_stress_UspA"/>
</dbReference>
<dbReference type="Gene3D" id="3.40.50.620">
    <property type="entry name" value="HUPs"/>
    <property type="match status" value="2"/>
</dbReference>
<sequence>MSTVAVGLDHSPEAEAAARWGAEAALRRGGRLLLVSGYAPAGAAQSFAEFDIENIRDAALTRADAVAEALRANHPDLHVDTLVKPELPVPLLLQVSEHVDLLVLGHHRASWLERLTAGSVSATLTARSKCPVVTVPFGNLSFDGPVVAAIDVDAPSDHAISTAFARAHEIDQPVTIICAIPDDAAPEQISDVYARADALLEPWRQQYPTLPVNIQLVNGDPHRSLAEAVPQASLLVITRPRAGNTFPVWTTSVTRAAHHASRYPIAVIDHAAS</sequence>
<evidence type="ECO:0000256" key="1">
    <source>
        <dbReference type="ARBA" id="ARBA00008791"/>
    </source>
</evidence>
<evidence type="ECO:0000313" key="4">
    <source>
        <dbReference type="Proteomes" id="UP001195196"/>
    </source>
</evidence>
<organism evidence="3 4">
    <name type="scientific">Gordonia rubripertincta</name>
    <name type="common">Rhodococcus corallinus</name>
    <dbReference type="NCBI Taxonomy" id="36822"/>
    <lineage>
        <taxon>Bacteria</taxon>
        <taxon>Bacillati</taxon>
        <taxon>Actinomycetota</taxon>
        <taxon>Actinomycetes</taxon>
        <taxon>Mycobacteriales</taxon>
        <taxon>Gordoniaceae</taxon>
        <taxon>Gordonia</taxon>
    </lineage>
</organism>
<dbReference type="Proteomes" id="UP001195196">
    <property type="component" value="Unassembled WGS sequence"/>
</dbReference>
<dbReference type="RefSeq" id="WP_204718809.1">
    <property type="nucleotide sequence ID" value="NZ_JAFFGU010000015.1"/>
</dbReference>
<evidence type="ECO:0000313" key="3">
    <source>
        <dbReference type="EMBL" id="MBM7280160.1"/>
    </source>
</evidence>
<comment type="similarity">
    <text evidence="1">Belongs to the universal stress protein A family.</text>
</comment>
<dbReference type="AlphaFoldDB" id="A0AAW4GAN1"/>
<dbReference type="InterPro" id="IPR014729">
    <property type="entry name" value="Rossmann-like_a/b/a_fold"/>
</dbReference>
<feature type="domain" description="UspA" evidence="2">
    <location>
        <begin position="3"/>
        <end position="136"/>
    </location>
</feature>
<accession>A0AAW4GAN1</accession>
<proteinExistence type="inferred from homology"/>